<evidence type="ECO:0000313" key="1">
    <source>
        <dbReference type="EMBL" id="EQB61850.1"/>
    </source>
</evidence>
<reference evidence="1 3" key="2">
    <citation type="journal article" date="2013" name="BMC Genomics">
        <title>Genome sequencing and comparative genomics of honey bee microsporidia, Nosema apis reveal novel insights into host-parasite interactions.</title>
        <authorList>
            <person name="Chen Yp."/>
            <person name="Pettis J.S."/>
            <person name="Zhao Y."/>
            <person name="Liu X."/>
            <person name="Tallon L.J."/>
            <person name="Sadzewicz L.D."/>
            <person name="Li R."/>
            <person name="Zheng H."/>
            <person name="Huang S."/>
            <person name="Zhang X."/>
            <person name="Hamilton M.C."/>
            <person name="Pernal S.F."/>
            <person name="Melathopoulos A.P."/>
            <person name="Yan X."/>
            <person name="Evans J.D."/>
        </authorList>
    </citation>
    <scope>NUCLEOTIDE SEQUENCE [LARGE SCALE GENOMIC DNA]</scope>
    <source>
        <strain evidence="1 3">BRL 01</strain>
    </source>
</reference>
<proteinExistence type="predicted"/>
<protein>
    <submittedName>
        <fullName evidence="1">Domain and endonuclease exonuclease phosphatase family protein</fullName>
    </submittedName>
    <submittedName>
        <fullName evidence="2">Synaptojanin-like protein</fullName>
    </submittedName>
</protein>
<dbReference type="OrthoDB" id="405996at2759"/>
<reference evidence="1" key="1">
    <citation type="submission" date="2012-12" db="EMBL/GenBank/DDBJ databases">
        <authorList>
            <person name="Chen Y.P."/>
            <person name="Pettis J.S."/>
            <person name="Zhao Y."/>
            <person name="Liu X."/>
            <person name="Tallon L.J."/>
            <person name="Sadzewicz L.D."/>
            <person name="Li R."/>
            <person name="Zheng H."/>
            <person name="Huang S."/>
            <person name="Zhang X."/>
            <person name="Hamilton M.C."/>
            <person name="Pernal S.F."/>
            <person name="Melathopoulos A.P."/>
            <person name="Yan X."/>
            <person name="Evans J.D."/>
        </authorList>
    </citation>
    <scope>NUCLEOTIDE SEQUENCE</scope>
    <source>
        <strain evidence="1">BRL 01</strain>
    </source>
</reference>
<dbReference type="GO" id="GO:0046856">
    <property type="term" value="P:phosphatidylinositol dephosphorylation"/>
    <property type="evidence" value="ECO:0007669"/>
    <property type="project" value="TreeGrafter"/>
</dbReference>
<dbReference type="GO" id="GO:0004527">
    <property type="term" value="F:exonuclease activity"/>
    <property type="evidence" value="ECO:0007669"/>
    <property type="project" value="UniProtKB-KW"/>
</dbReference>
<dbReference type="GO" id="GO:0004519">
    <property type="term" value="F:endonuclease activity"/>
    <property type="evidence" value="ECO:0007669"/>
    <property type="project" value="UniProtKB-KW"/>
</dbReference>
<dbReference type="VEuPathDB" id="MicrosporidiaDB:NAPIS_ORF00570"/>
<accession>T0MLD4</accession>
<keyword evidence="1" id="KW-0540">Nuclease</keyword>
<dbReference type="VEuPathDB" id="MicrosporidiaDB:NAPIS_ORF00571"/>
<keyword evidence="1" id="KW-0255">Endonuclease</keyword>
<dbReference type="EMBL" id="KE647076">
    <property type="protein sequence ID" value="EQB61850.1"/>
    <property type="molecule type" value="Genomic_DNA"/>
</dbReference>
<dbReference type="EMBL" id="KE647076">
    <property type="protein sequence ID" value="EQB61851.1"/>
    <property type="molecule type" value="Genomic_DNA"/>
</dbReference>
<gene>
    <name evidence="1" type="ORF">NAPIS_ORF00570</name>
    <name evidence="2" type="ORF">NAPIS_ORF00571</name>
</gene>
<dbReference type="PANTHER" id="PTHR45662">
    <property type="entry name" value="PHOSPHATIDYLINOSITIDE PHOSPHATASE SAC1"/>
    <property type="match status" value="1"/>
</dbReference>
<name>T0MLD4_9MICR</name>
<keyword evidence="1" id="KW-0269">Exonuclease</keyword>
<keyword evidence="3" id="KW-1185">Reference proteome</keyword>
<sequence>MGNTSIDKILQECWTENGNALSNLYTGSDVMKKELSLKQKRSLKGMFDDFVISATRLINNRFTDKQKNKMINMLLGREECEDE</sequence>
<organism evidence="1 3">
    <name type="scientific">Vairimorpha apis BRL 01</name>
    <dbReference type="NCBI Taxonomy" id="1037528"/>
    <lineage>
        <taxon>Eukaryota</taxon>
        <taxon>Fungi</taxon>
        <taxon>Fungi incertae sedis</taxon>
        <taxon>Microsporidia</taxon>
        <taxon>Nosematidae</taxon>
        <taxon>Vairimorpha</taxon>
    </lineage>
</organism>
<dbReference type="PANTHER" id="PTHR45662:SF2">
    <property type="entry name" value="PHOSPHATIDYLINOSITOL-3-PHOSPHATASE SAC1"/>
    <property type="match status" value="1"/>
</dbReference>
<dbReference type="GO" id="GO:0005783">
    <property type="term" value="C:endoplasmic reticulum"/>
    <property type="evidence" value="ECO:0007669"/>
    <property type="project" value="TreeGrafter"/>
</dbReference>
<evidence type="ECO:0000313" key="3">
    <source>
        <dbReference type="Proteomes" id="UP000053780"/>
    </source>
</evidence>
<dbReference type="AlphaFoldDB" id="T0MLD4"/>
<dbReference type="GO" id="GO:0043812">
    <property type="term" value="F:phosphatidylinositol-4-phosphate phosphatase activity"/>
    <property type="evidence" value="ECO:0007669"/>
    <property type="project" value="TreeGrafter"/>
</dbReference>
<dbReference type="Proteomes" id="UP000053780">
    <property type="component" value="Unassembled WGS sequence"/>
</dbReference>
<dbReference type="HOGENOM" id="CLU_2543144_0_0_1"/>
<keyword evidence="1" id="KW-0378">Hydrolase</keyword>
<evidence type="ECO:0000313" key="2">
    <source>
        <dbReference type="EMBL" id="EQB61851.1"/>
    </source>
</evidence>